<name>A0ABT6EVL7_9SYNE</name>
<sequence length="57" mass="5769">MGRGFGNGDGGSGGRQWGKPEAGGGAVAVAMELRGIFPMDGPGGMDMGQPWAERSLF</sequence>
<dbReference type="EMBL" id="JAKKUT010000001">
    <property type="protein sequence ID" value="MDG2989849.1"/>
    <property type="molecule type" value="Genomic_DNA"/>
</dbReference>
<protein>
    <submittedName>
        <fullName evidence="2">Uncharacterized protein</fullName>
    </submittedName>
</protein>
<organism evidence="2 3">
    <name type="scientific">Candidatus Synechococcus calcipolaris G9</name>
    <dbReference type="NCBI Taxonomy" id="1497997"/>
    <lineage>
        <taxon>Bacteria</taxon>
        <taxon>Bacillati</taxon>
        <taxon>Cyanobacteriota</taxon>
        <taxon>Cyanophyceae</taxon>
        <taxon>Synechococcales</taxon>
        <taxon>Synechococcaceae</taxon>
        <taxon>Synechococcus</taxon>
    </lineage>
</organism>
<reference evidence="2" key="2">
    <citation type="submission" date="2022-01" db="EMBL/GenBank/DDBJ databases">
        <authorList>
            <person name="Zivanovic Y."/>
            <person name="Moreira D."/>
            <person name="Lopez-Garcia P."/>
        </authorList>
    </citation>
    <scope>NUCLEOTIDE SEQUENCE</scope>
    <source>
        <strain evidence="2">G9</strain>
    </source>
</reference>
<comment type="caution">
    <text evidence="2">The sequence shown here is derived from an EMBL/GenBank/DDBJ whole genome shotgun (WGS) entry which is preliminary data.</text>
</comment>
<keyword evidence="3" id="KW-1185">Reference proteome</keyword>
<proteinExistence type="predicted"/>
<gene>
    <name evidence="2" type="ORF">L3556_02705</name>
</gene>
<dbReference type="Proteomes" id="UP001154265">
    <property type="component" value="Unassembled WGS sequence"/>
</dbReference>
<evidence type="ECO:0000313" key="2">
    <source>
        <dbReference type="EMBL" id="MDG2989849.1"/>
    </source>
</evidence>
<evidence type="ECO:0000256" key="1">
    <source>
        <dbReference type="SAM" id="MobiDB-lite"/>
    </source>
</evidence>
<feature type="region of interest" description="Disordered" evidence="1">
    <location>
        <begin position="1"/>
        <end position="24"/>
    </location>
</feature>
<dbReference type="RefSeq" id="WP_277865761.1">
    <property type="nucleotide sequence ID" value="NZ_JAKKUT010000001.1"/>
</dbReference>
<reference evidence="2" key="1">
    <citation type="journal article" date="2022" name="Genome Biol. Evol.">
        <title>A New Gene Family Diagnostic for Intracellular Biomineralization of Amorphous Ca Carbonates by Cyanobacteria.</title>
        <authorList>
            <person name="Benzerara K."/>
            <person name="Duprat E."/>
            <person name="Bitard-Feildel T."/>
            <person name="Caumes G."/>
            <person name="Cassier-Chauvat C."/>
            <person name="Chauvat F."/>
            <person name="Dezi M."/>
            <person name="Diop S.I."/>
            <person name="Gaschignard G."/>
            <person name="Gorgen S."/>
            <person name="Gugger M."/>
            <person name="Lopez-Garcia P."/>
            <person name="Millet M."/>
            <person name="Skouri-Panet F."/>
            <person name="Moreira D."/>
            <person name="Callebaut I."/>
        </authorList>
    </citation>
    <scope>NUCLEOTIDE SEQUENCE</scope>
    <source>
        <strain evidence="2">G9</strain>
    </source>
</reference>
<evidence type="ECO:0000313" key="3">
    <source>
        <dbReference type="Proteomes" id="UP001154265"/>
    </source>
</evidence>
<accession>A0ABT6EVL7</accession>